<dbReference type="STRING" id="576137.A0A1L7WDA6"/>
<feature type="region of interest" description="Disordered" evidence="1">
    <location>
        <begin position="247"/>
        <end position="272"/>
    </location>
</feature>
<dbReference type="PANTHER" id="PTHR34883:SF16">
    <property type="entry name" value="RICH PROTEIN, PUTATIVE-RELATED"/>
    <property type="match status" value="1"/>
</dbReference>
<dbReference type="InterPro" id="IPR052953">
    <property type="entry name" value="Ser-rich/MCO-related"/>
</dbReference>
<protein>
    <submittedName>
        <fullName evidence="3">Uncharacterized protein</fullName>
    </submittedName>
</protein>
<dbReference type="Proteomes" id="UP000184330">
    <property type="component" value="Unassembled WGS sequence"/>
</dbReference>
<sequence>MKFSNVATLGSIFALASASSHVQEVAVTCTDADPTTVYQTVTVTSTVYNCGGNNNQQYTSALVSQLTAHTLVGSSSVTSYSAASRSTSIPPPPPATTSSKTTSLAPRATHNVVVGANGDLIYGPNQLNAAIGDIIHFDFNSTNHTVTQSSFNAPCEPLAGGFNTGFNQVNKLNHTGVIFVDYEVKTDSPLWFYCAQTVKTSHCHKGMVLGVNPGTKFPAFLSVATQTATTMPLSTGGSKVTSSAIYGTGSSSSKTTMSMSTGTGVSKSSSTSKVSMSLSTGYTMSPKPTATISAYRLKGRKAADWYN</sequence>
<accession>A0A1L7WDA6</accession>
<keyword evidence="2" id="KW-0732">Signal</keyword>
<dbReference type="Gene3D" id="2.60.40.420">
    <property type="entry name" value="Cupredoxins - blue copper proteins"/>
    <property type="match status" value="1"/>
</dbReference>
<feature type="region of interest" description="Disordered" evidence="1">
    <location>
        <begin position="82"/>
        <end position="104"/>
    </location>
</feature>
<proteinExistence type="predicted"/>
<dbReference type="InterPro" id="IPR008972">
    <property type="entry name" value="Cupredoxin"/>
</dbReference>
<dbReference type="OrthoDB" id="2331100at2759"/>
<feature type="signal peptide" evidence="2">
    <location>
        <begin position="1"/>
        <end position="18"/>
    </location>
</feature>
<dbReference type="CDD" id="cd00920">
    <property type="entry name" value="Cupredoxin"/>
    <property type="match status" value="1"/>
</dbReference>
<evidence type="ECO:0000313" key="4">
    <source>
        <dbReference type="Proteomes" id="UP000184330"/>
    </source>
</evidence>
<gene>
    <name evidence="3" type="ORF">PAC_00638</name>
</gene>
<organism evidence="3 4">
    <name type="scientific">Phialocephala subalpina</name>
    <dbReference type="NCBI Taxonomy" id="576137"/>
    <lineage>
        <taxon>Eukaryota</taxon>
        <taxon>Fungi</taxon>
        <taxon>Dikarya</taxon>
        <taxon>Ascomycota</taxon>
        <taxon>Pezizomycotina</taxon>
        <taxon>Leotiomycetes</taxon>
        <taxon>Helotiales</taxon>
        <taxon>Mollisiaceae</taxon>
        <taxon>Phialocephala</taxon>
        <taxon>Phialocephala fortinii species complex</taxon>
    </lineage>
</organism>
<evidence type="ECO:0000256" key="2">
    <source>
        <dbReference type="SAM" id="SignalP"/>
    </source>
</evidence>
<dbReference type="AlphaFoldDB" id="A0A1L7WDA6"/>
<feature type="chain" id="PRO_5013132139" evidence="2">
    <location>
        <begin position="19"/>
        <end position="307"/>
    </location>
</feature>
<reference evidence="3 4" key="1">
    <citation type="submission" date="2016-03" db="EMBL/GenBank/DDBJ databases">
        <authorList>
            <person name="Ploux O."/>
        </authorList>
    </citation>
    <scope>NUCLEOTIDE SEQUENCE [LARGE SCALE GENOMIC DNA]</scope>
    <source>
        <strain evidence="3 4">UAMH 11012</strain>
    </source>
</reference>
<evidence type="ECO:0000313" key="3">
    <source>
        <dbReference type="EMBL" id="CZR50764.1"/>
    </source>
</evidence>
<keyword evidence="4" id="KW-1185">Reference proteome</keyword>
<dbReference type="EMBL" id="FJOG01000001">
    <property type="protein sequence ID" value="CZR50764.1"/>
    <property type="molecule type" value="Genomic_DNA"/>
</dbReference>
<dbReference type="PANTHER" id="PTHR34883">
    <property type="entry name" value="SERINE-RICH PROTEIN, PUTATIVE-RELATED-RELATED"/>
    <property type="match status" value="1"/>
</dbReference>
<evidence type="ECO:0000256" key="1">
    <source>
        <dbReference type="SAM" id="MobiDB-lite"/>
    </source>
</evidence>
<name>A0A1L7WDA6_9HELO</name>
<dbReference type="SUPFAM" id="SSF49503">
    <property type="entry name" value="Cupredoxins"/>
    <property type="match status" value="1"/>
</dbReference>